<gene>
    <name evidence="1" type="ORF">BpHYR1_029654</name>
</gene>
<dbReference type="Proteomes" id="UP000276133">
    <property type="component" value="Unassembled WGS sequence"/>
</dbReference>
<keyword evidence="2" id="KW-1185">Reference proteome</keyword>
<dbReference type="EMBL" id="REGN01004707">
    <property type="protein sequence ID" value="RNA16425.1"/>
    <property type="molecule type" value="Genomic_DNA"/>
</dbReference>
<proteinExistence type="predicted"/>
<evidence type="ECO:0000313" key="1">
    <source>
        <dbReference type="EMBL" id="RNA16425.1"/>
    </source>
</evidence>
<sequence length="105" mass="12809">MQCPFILKSLEIVRLFFRRHMSGKIFIKIKQNSLDLSELFFIKITIFFMKDIARNIKALEKNYFIHLLKELKLRIKITKLGTWEFTLEFKNNKSMPDHFSKYKIY</sequence>
<dbReference type="AlphaFoldDB" id="A0A3M7QZL8"/>
<reference evidence="1 2" key="1">
    <citation type="journal article" date="2018" name="Sci. Rep.">
        <title>Genomic signatures of local adaptation to the degree of environmental predictability in rotifers.</title>
        <authorList>
            <person name="Franch-Gras L."/>
            <person name="Hahn C."/>
            <person name="Garcia-Roger E.M."/>
            <person name="Carmona M.J."/>
            <person name="Serra M."/>
            <person name="Gomez A."/>
        </authorList>
    </citation>
    <scope>NUCLEOTIDE SEQUENCE [LARGE SCALE GENOMIC DNA]</scope>
    <source>
        <strain evidence="1">HYR1</strain>
    </source>
</reference>
<comment type="caution">
    <text evidence="1">The sequence shown here is derived from an EMBL/GenBank/DDBJ whole genome shotgun (WGS) entry which is preliminary data.</text>
</comment>
<organism evidence="1 2">
    <name type="scientific">Brachionus plicatilis</name>
    <name type="common">Marine rotifer</name>
    <name type="synonym">Brachionus muelleri</name>
    <dbReference type="NCBI Taxonomy" id="10195"/>
    <lineage>
        <taxon>Eukaryota</taxon>
        <taxon>Metazoa</taxon>
        <taxon>Spiralia</taxon>
        <taxon>Gnathifera</taxon>
        <taxon>Rotifera</taxon>
        <taxon>Eurotatoria</taxon>
        <taxon>Monogononta</taxon>
        <taxon>Pseudotrocha</taxon>
        <taxon>Ploima</taxon>
        <taxon>Brachionidae</taxon>
        <taxon>Brachionus</taxon>
    </lineage>
</organism>
<accession>A0A3M7QZL8</accession>
<protein>
    <submittedName>
        <fullName evidence="1">Uncharacterized protein</fullName>
    </submittedName>
</protein>
<name>A0A3M7QZL8_BRAPC</name>
<evidence type="ECO:0000313" key="2">
    <source>
        <dbReference type="Proteomes" id="UP000276133"/>
    </source>
</evidence>